<sequence>MGSTPSVAAPTSRADLTNEELTGRLLDLYGAGWAAVTLVPDRKSKDIR</sequence>
<organism evidence="1 2">
    <name type="scientific">Streptomyces sp. 900116325</name>
    <dbReference type="NCBI Taxonomy" id="3154295"/>
    <lineage>
        <taxon>Bacteria</taxon>
        <taxon>Bacillati</taxon>
        <taxon>Actinomycetota</taxon>
        <taxon>Actinomycetes</taxon>
        <taxon>Kitasatosporales</taxon>
        <taxon>Streptomycetaceae</taxon>
        <taxon>Streptomyces</taxon>
    </lineage>
</organism>
<gene>
    <name evidence="1" type="ORF">ABZV61_30365</name>
</gene>
<comment type="caution">
    <text evidence="1">The sequence shown here is derived from an EMBL/GenBank/DDBJ whole genome shotgun (WGS) entry which is preliminary data.</text>
</comment>
<reference evidence="1 2" key="1">
    <citation type="submission" date="2024-06" db="EMBL/GenBank/DDBJ databases">
        <title>The Natural Products Discovery Center: Release of the First 8490 Sequenced Strains for Exploring Actinobacteria Biosynthetic Diversity.</title>
        <authorList>
            <person name="Kalkreuter E."/>
            <person name="Kautsar S.A."/>
            <person name="Yang D."/>
            <person name="Bader C.D."/>
            <person name="Teijaro C.N."/>
            <person name="Fluegel L."/>
            <person name="Davis C.M."/>
            <person name="Simpson J.R."/>
            <person name="Lauterbach L."/>
            <person name="Steele A.D."/>
            <person name="Gui C."/>
            <person name="Meng S."/>
            <person name="Li G."/>
            <person name="Viehrig K."/>
            <person name="Ye F."/>
            <person name="Su P."/>
            <person name="Kiefer A.F."/>
            <person name="Nichols A."/>
            <person name="Cepeda A.J."/>
            <person name="Yan W."/>
            <person name="Fan B."/>
            <person name="Jiang Y."/>
            <person name="Adhikari A."/>
            <person name="Zheng C.-J."/>
            <person name="Schuster L."/>
            <person name="Cowan T.M."/>
            <person name="Smanski M.J."/>
            <person name="Chevrette M.G."/>
            <person name="De Carvalho L.P.S."/>
            <person name="Shen B."/>
        </authorList>
    </citation>
    <scope>NUCLEOTIDE SEQUENCE [LARGE SCALE GENOMIC DNA]</scope>
    <source>
        <strain evidence="1 2">NPDC005137</strain>
    </source>
</reference>
<evidence type="ECO:0000313" key="2">
    <source>
        <dbReference type="Proteomes" id="UP001550044"/>
    </source>
</evidence>
<proteinExistence type="predicted"/>
<keyword evidence="2" id="KW-1185">Reference proteome</keyword>
<dbReference type="RefSeq" id="WP_356500449.1">
    <property type="nucleotide sequence ID" value="NZ_JBEXEF010000046.1"/>
</dbReference>
<dbReference type="EMBL" id="JBEXIP010000032">
    <property type="protein sequence ID" value="MET8436997.1"/>
    <property type="molecule type" value="Genomic_DNA"/>
</dbReference>
<name>A0ABV2UGM6_9ACTN</name>
<accession>A0ABV2UGM6</accession>
<protein>
    <submittedName>
        <fullName evidence="1">Uncharacterized protein</fullName>
    </submittedName>
</protein>
<dbReference type="Proteomes" id="UP001550044">
    <property type="component" value="Unassembled WGS sequence"/>
</dbReference>
<evidence type="ECO:0000313" key="1">
    <source>
        <dbReference type="EMBL" id="MET8436997.1"/>
    </source>
</evidence>